<keyword evidence="3 6" id="KW-0812">Transmembrane</keyword>
<dbReference type="RefSeq" id="WP_035940437.1">
    <property type="nucleotide sequence ID" value="NZ_AVPL01000076.1"/>
</dbReference>
<proteinExistence type="inferred from homology"/>
<comment type="caution">
    <text evidence="7">The sequence shown here is derived from an EMBL/GenBank/DDBJ whole genome shotgun (WGS) entry which is preliminary data.</text>
</comment>
<protein>
    <submittedName>
        <fullName evidence="7">Uncharacterized protein</fullName>
    </submittedName>
</protein>
<feature type="transmembrane region" description="Helical" evidence="6">
    <location>
        <begin position="41"/>
        <end position="60"/>
    </location>
</feature>
<comment type="subcellular location">
    <subcellularLocation>
        <location evidence="1">Membrane</location>
        <topology evidence="1">Multi-pass membrane protein</topology>
    </subcellularLocation>
</comment>
<comment type="similarity">
    <text evidence="2">Belongs to the TMEM86 family.</text>
</comment>
<dbReference type="InterPro" id="IPR012506">
    <property type="entry name" value="TMEM86B-like"/>
</dbReference>
<sequence>MAVLATGVHRWAGAGGVLILVSDALIATGEFVPSVTVPQSGFWVMATCLGAVLLIALGVLRRDTSGA</sequence>
<dbReference type="EMBL" id="AVPL01000076">
    <property type="protein sequence ID" value="KGN39717.1"/>
    <property type="molecule type" value="Genomic_DNA"/>
</dbReference>
<keyword evidence="5 6" id="KW-0472">Membrane</keyword>
<evidence type="ECO:0000256" key="6">
    <source>
        <dbReference type="SAM" id="Phobius"/>
    </source>
</evidence>
<evidence type="ECO:0000256" key="1">
    <source>
        <dbReference type="ARBA" id="ARBA00004141"/>
    </source>
</evidence>
<evidence type="ECO:0000313" key="7">
    <source>
        <dbReference type="EMBL" id="KGN39717.1"/>
    </source>
</evidence>
<keyword evidence="4 6" id="KW-1133">Transmembrane helix</keyword>
<accession>A0A0A0JUE7</accession>
<dbReference type="Pfam" id="PF07947">
    <property type="entry name" value="YhhN"/>
    <property type="match status" value="1"/>
</dbReference>
<evidence type="ECO:0000256" key="3">
    <source>
        <dbReference type="ARBA" id="ARBA00022692"/>
    </source>
</evidence>
<evidence type="ECO:0000313" key="8">
    <source>
        <dbReference type="Proteomes" id="UP000030013"/>
    </source>
</evidence>
<evidence type="ECO:0000256" key="5">
    <source>
        <dbReference type="ARBA" id="ARBA00023136"/>
    </source>
</evidence>
<dbReference type="Proteomes" id="UP000030013">
    <property type="component" value="Unassembled WGS sequence"/>
</dbReference>
<evidence type="ECO:0000256" key="2">
    <source>
        <dbReference type="ARBA" id="ARBA00007375"/>
    </source>
</evidence>
<dbReference type="AlphaFoldDB" id="A0A0A0JUE7"/>
<feature type="transmembrane region" description="Helical" evidence="6">
    <location>
        <begin position="12"/>
        <end position="29"/>
    </location>
</feature>
<gene>
    <name evidence="7" type="ORF">N801_19470</name>
</gene>
<organism evidence="7 8">
    <name type="scientific">Knoellia aerolata DSM 18566</name>
    <dbReference type="NCBI Taxonomy" id="1385519"/>
    <lineage>
        <taxon>Bacteria</taxon>
        <taxon>Bacillati</taxon>
        <taxon>Actinomycetota</taxon>
        <taxon>Actinomycetes</taxon>
        <taxon>Micrococcales</taxon>
        <taxon>Intrasporangiaceae</taxon>
        <taxon>Knoellia</taxon>
    </lineage>
</organism>
<reference evidence="7 8" key="1">
    <citation type="submission" date="2013-08" db="EMBL/GenBank/DDBJ databases">
        <title>The genome sequence of Knoellia aerolata.</title>
        <authorList>
            <person name="Zhu W."/>
            <person name="Wang G."/>
        </authorList>
    </citation>
    <scope>NUCLEOTIDE SEQUENCE [LARGE SCALE GENOMIC DNA]</scope>
    <source>
        <strain evidence="7 8">DSM 18566</strain>
    </source>
</reference>
<evidence type="ECO:0000256" key="4">
    <source>
        <dbReference type="ARBA" id="ARBA00022989"/>
    </source>
</evidence>
<name>A0A0A0JUE7_9MICO</name>
<dbReference type="GO" id="GO:0016020">
    <property type="term" value="C:membrane"/>
    <property type="evidence" value="ECO:0007669"/>
    <property type="project" value="UniProtKB-SubCell"/>
</dbReference>
<keyword evidence="8" id="KW-1185">Reference proteome</keyword>